<dbReference type="PANTHER" id="PTHR35546">
    <property type="entry name" value="F-BOX PROTEIN INTERACTION DOMAIN PROTEIN-RELATED"/>
    <property type="match status" value="1"/>
</dbReference>
<dbReference type="InterPro" id="IPR036047">
    <property type="entry name" value="F-box-like_dom_sf"/>
</dbReference>
<name>A0A0J8B5K5_BETVV</name>
<dbReference type="OMA" id="CNVERRT"/>
<dbReference type="Proteomes" id="UP000035740">
    <property type="component" value="Unassembled WGS sequence"/>
</dbReference>
<keyword evidence="3" id="KW-1185">Reference proteome</keyword>
<dbReference type="SUPFAM" id="SSF81383">
    <property type="entry name" value="F-box domain"/>
    <property type="match status" value="1"/>
</dbReference>
<dbReference type="Pfam" id="PF00646">
    <property type="entry name" value="F-box"/>
    <property type="match status" value="1"/>
</dbReference>
<evidence type="ECO:0000313" key="2">
    <source>
        <dbReference type="EMBL" id="KMS96291.1"/>
    </source>
</evidence>
<dbReference type="InterPro" id="IPR055290">
    <property type="entry name" value="At3g26010-like"/>
</dbReference>
<protein>
    <recommendedName>
        <fullName evidence="1">F-box domain-containing protein</fullName>
    </recommendedName>
</protein>
<dbReference type="PANTHER" id="PTHR35546:SF130">
    <property type="entry name" value="EXPRESSED PROTEIN"/>
    <property type="match status" value="1"/>
</dbReference>
<evidence type="ECO:0000313" key="3">
    <source>
        <dbReference type="Proteomes" id="UP000035740"/>
    </source>
</evidence>
<reference evidence="2 3" key="1">
    <citation type="journal article" date="2014" name="Nature">
        <title>The genome of the recently domesticated crop plant sugar beet (Beta vulgaris).</title>
        <authorList>
            <person name="Dohm J.C."/>
            <person name="Minoche A.E."/>
            <person name="Holtgrawe D."/>
            <person name="Capella-Gutierrez S."/>
            <person name="Zakrzewski F."/>
            <person name="Tafer H."/>
            <person name="Rupp O."/>
            <person name="Sorensen T.R."/>
            <person name="Stracke R."/>
            <person name="Reinhardt R."/>
            <person name="Goesmann A."/>
            <person name="Kraft T."/>
            <person name="Schulz B."/>
            <person name="Stadler P.F."/>
            <person name="Schmidt T."/>
            <person name="Gabaldon T."/>
            <person name="Lehrach H."/>
            <person name="Weisshaar B."/>
            <person name="Himmelbauer H."/>
        </authorList>
    </citation>
    <scope>NUCLEOTIDE SEQUENCE [LARGE SCALE GENOMIC DNA]</scope>
    <source>
        <tissue evidence="2">Taproot</tissue>
    </source>
</reference>
<dbReference type="OrthoDB" id="674184at2759"/>
<dbReference type="Gene3D" id="1.20.1280.50">
    <property type="match status" value="1"/>
</dbReference>
<organism evidence="2 3">
    <name type="scientific">Beta vulgaris subsp. vulgaris</name>
    <name type="common">Beet</name>
    <dbReference type="NCBI Taxonomy" id="3555"/>
    <lineage>
        <taxon>Eukaryota</taxon>
        <taxon>Viridiplantae</taxon>
        <taxon>Streptophyta</taxon>
        <taxon>Embryophyta</taxon>
        <taxon>Tracheophyta</taxon>
        <taxon>Spermatophyta</taxon>
        <taxon>Magnoliopsida</taxon>
        <taxon>eudicotyledons</taxon>
        <taxon>Gunneridae</taxon>
        <taxon>Pentapetalae</taxon>
        <taxon>Caryophyllales</taxon>
        <taxon>Chenopodiaceae</taxon>
        <taxon>Betoideae</taxon>
        <taxon>Beta</taxon>
    </lineage>
</organism>
<evidence type="ECO:0000259" key="1">
    <source>
        <dbReference type="SMART" id="SM00256"/>
    </source>
</evidence>
<dbReference type="SMART" id="SM00256">
    <property type="entry name" value="FBOX"/>
    <property type="match status" value="1"/>
</dbReference>
<dbReference type="AlphaFoldDB" id="A0A0J8B5K5"/>
<dbReference type="InterPro" id="IPR001810">
    <property type="entry name" value="F-box_dom"/>
</dbReference>
<feature type="domain" description="F-box" evidence="1">
    <location>
        <begin position="26"/>
        <end position="66"/>
    </location>
</feature>
<proteinExistence type="predicted"/>
<accession>A0A0J8B5K5</accession>
<dbReference type="eggNOG" id="ENOG502S4VR">
    <property type="taxonomic scope" value="Eukaryota"/>
</dbReference>
<dbReference type="Gramene" id="KMS96291">
    <property type="protein sequence ID" value="KMS96291"/>
    <property type="gene ID" value="BVRB_000050"/>
</dbReference>
<dbReference type="InterPro" id="IPR056592">
    <property type="entry name" value="Beta-prop_At3g26010-like"/>
</dbReference>
<sequence>MGKLYTTQLPLLANSSTNASISINILCDSLLIEIFQRLPCISVVRAKSVCKHWFSLLSNPYFLQSFVSYHEQHVLPFTIVYEFHFWHRYLSDHLHHNLHIVSEHKKFQSRGFHLGFLPCFRPWELHPIWVVASYKDLLVCCDPKMSLLQGVYYICNPLTEQWLALPPSLGHHRVADTATGFIITGKIFKLVQVPELESHPSNSSRFEVNVFCSEVGEWITFEVTSLRNFARTWQFKPNAITFRNTFHWLVNSTNVVVFDPFDLMRGSCRVIDLPEELNSDMGVCLGSCQDYLAVCQVTGGCLNGVLVVWKLRDYVTGYWDLECNISFTEMTFVEDLCLCNFRFSAVEVLAFHPSEYGILYLRFDNQIVICNVERRTLEMVSECLLDSSLSLGTSGVFPLMHPCWPSSIPSLPST</sequence>
<dbReference type="Pfam" id="PF24750">
    <property type="entry name" value="b-prop_At3g26010-like"/>
    <property type="match status" value="1"/>
</dbReference>
<dbReference type="EMBL" id="KQ090393">
    <property type="protein sequence ID" value="KMS96291.1"/>
    <property type="molecule type" value="Genomic_DNA"/>
</dbReference>
<gene>
    <name evidence="2" type="ORF">BVRB_000050</name>
</gene>